<dbReference type="Proteomes" id="UP000190648">
    <property type="component" value="Unassembled WGS sequence"/>
</dbReference>
<gene>
    <name evidence="1" type="ORF">AV530_017502</name>
</gene>
<dbReference type="EMBL" id="LSYS01007721">
    <property type="protein sequence ID" value="OPJ71273.1"/>
    <property type="molecule type" value="Genomic_DNA"/>
</dbReference>
<dbReference type="AlphaFoldDB" id="A0A1V4JGE4"/>
<accession>A0A1V4JGE4</accession>
<comment type="caution">
    <text evidence="1">The sequence shown here is derived from an EMBL/GenBank/DDBJ whole genome shotgun (WGS) entry which is preliminary data.</text>
</comment>
<evidence type="ECO:0000313" key="2">
    <source>
        <dbReference type="Proteomes" id="UP000190648"/>
    </source>
</evidence>
<reference evidence="1 2" key="1">
    <citation type="submission" date="2016-02" db="EMBL/GenBank/DDBJ databases">
        <title>Band-tailed pigeon sequencing and assembly.</title>
        <authorList>
            <person name="Soares A.E."/>
            <person name="Novak B.J."/>
            <person name="Rice E.S."/>
            <person name="O'Connell B."/>
            <person name="Chang D."/>
            <person name="Weber S."/>
            <person name="Shapiro B."/>
        </authorList>
    </citation>
    <scope>NUCLEOTIDE SEQUENCE [LARGE SCALE GENOMIC DNA]</scope>
    <source>
        <strain evidence="1">BTP2013</strain>
        <tissue evidence="1">Blood</tissue>
    </source>
</reference>
<proteinExistence type="predicted"/>
<keyword evidence="2" id="KW-1185">Reference proteome</keyword>
<protein>
    <submittedName>
        <fullName evidence="1">Uncharacterized protein</fullName>
    </submittedName>
</protein>
<sequence>MSCSDGAKAINGHAELFYFFLHLASIFSPKNLVLQTNNLTLCSSSGDEINCFLIHPPLPGGSTDCNVQLDKCQPSKTANS</sequence>
<name>A0A1V4JGE4_PATFA</name>
<evidence type="ECO:0000313" key="1">
    <source>
        <dbReference type="EMBL" id="OPJ71273.1"/>
    </source>
</evidence>
<organism evidence="1 2">
    <name type="scientific">Patagioenas fasciata monilis</name>
    <dbReference type="NCBI Taxonomy" id="372326"/>
    <lineage>
        <taxon>Eukaryota</taxon>
        <taxon>Metazoa</taxon>
        <taxon>Chordata</taxon>
        <taxon>Craniata</taxon>
        <taxon>Vertebrata</taxon>
        <taxon>Euteleostomi</taxon>
        <taxon>Archelosauria</taxon>
        <taxon>Archosauria</taxon>
        <taxon>Dinosauria</taxon>
        <taxon>Saurischia</taxon>
        <taxon>Theropoda</taxon>
        <taxon>Coelurosauria</taxon>
        <taxon>Aves</taxon>
        <taxon>Neognathae</taxon>
        <taxon>Neoaves</taxon>
        <taxon>Columbimorphae</taxon>
        <taxon>Columbiformes</taxon>
        <taxon>Columbidae</taxon>
        <taxon>Patagioenas</taxon>
    </lineage>
</organism>